<keyword evidence="13" id="KW-1185">Reference proteome</keyword>
<feature type="domain" description="PAS" evidence="10">
    <location>
        <begin position="375"/>
        <end position="422"/>
    </location>
</feature>
<feature type="transmembrane region" description="Helical" evidence="8">
    <location>
        <begin position="12"/>
        <end position="35"/>
    </location>
</feature>
<dbReference type="InterPro" id="IPR035965">
    <property type="entry name" value="PAS-like_dom_sf"/>
</dbReference>
<dbReference type="InterPro" id="IPR029016">
    <property type="entry name" value="GAF-like_dom_sf"/>
</dbReference>
<dbReference type="SMART" id="SM00091">
    <property type="entry name" value="PAS"/>
    <property type="match status" value="3"/>
</dbReference>
<keyword evidence="8" id="KW-0812">Transmembrane</keyword>
<dbReference type="AlphaFoldDB" id="A0A418X1X0"/>
<keyword evidence="4" id="KW-0597">Phosphoprotein</keyword>
<dbReference type="GO" id="GO:0004673">
    <property type="term" value="F:protein histidine kinase activity"/>
    <property type="evidence" value="ECO:0007669"/>
    <property type="project" value="UniProtKB-EC"/>
</dbReference>
<evidence type="ECO:0000313" key="13">
    <source>
        <dbReference type="Proteomes" id="UP000285190"/>
    </source>
</evidence>
<dbReference type="OrthoDB" id="9177862at2"/>
<dbReference type="InterPro" id="IPR003594">
    <property type="entry name" value="HATPase_dom"/>
</dbReference>
<dbReference type="SUPFAM" id="SSF55785">
    <property type="entry name" value="PYP-like sensor domain (PAS domain)"/>
    <property type="match status" value="3"/>
</dbReference>
<dbReference type="InterPro" id="IPR005467">
    <property type="entry name" value="His_kinase_dom"/>
</dbReference>
<evidence type="ECO:0000313" key="12">
    <source>
        <dbReference type="EMBL" id="RJG06425.1"/>
    </source>
</evidence>
<proteinExistence type="predicted"/>
<dbReference type="GO" id="GO:0007165">
    <property type="term" value="P:signal transduction"/>
    <property type="evidence" value="ECO:0007669"/>
    <property type="project" value="InterPro"/>
</dbReference>
<dbReference type="InterPro" id="IPR052162">
    <property type="entry name" value="Sensor_kinase/Photoreceptor"/>
</dbReference>
<protein>
    <recommendedName>
        <fullName evidence="3">histidine kinase</fullName>
        <ecNumber evidence="3">2.7.13.3</ecNumber>
    </recommendedName>
</protein>
<feature type="domain" description="HAMP" evidence="11">
    <location>
        <begin position="171"/>
        <end position="223"/>
    </location>
</feature>
<evidence type="ECO:0000256" key="7">
    <source>
        <dbReference type="SAM" id="Coils"/>
    </source>
</evidence>
<keyword evidence="8" id="KW-0472">Membrane</keyword>
<dbReference type="CDD" id="cd00130">
    <property type="entry name" value="PAS"/>
    <property type="match status" value="3"/>
</dbReference>
<keyword evidence="8" id="KW-1133">Transmembrane helix</keyword>
<dbReference type="InterPro" id="IPR013767">
    <property type="entry name" value="PAS_fold"/>
</dbReference>
<dbReference type="Gene3D" id="3.30.450.20">
    <property type="entry name" value="PAS domain"/>
    <property type="match status" value="3"/>
</dbReference>
<dbReference type="PANTHER" id="PTHR43304">
    <property type="entry name" value="PHYTOCHROME-LIKE PROTEIN CPH1"/>
    <property type="match status" value="1"/>
</dbReference>
<dbReference type="PANTHER" id="PTHR43304:SF1">
    <property type="entry name" value="PAC DOMAIN-CONTAINING PROTEIN"/>
    <property type="match status" value="1"/>
</dbReference>
<dbReference type="PROSITE" id="PS50112">
    <property type="entry name" value="PAS"/>
    <property type="match status" value="2"/>
</dbReference>
<name>A0A418X1X0_9BURK</name>
<feature type="domain" description="PAS" evidence="10">
    <location>
        <begin position="249"/>
        <end position="320"/>
    </location>
</feature>
<dbReference type="Proteomes" id="UP000285190">
    <property type="component" value="Unassembled WGS sequence"/>
</dbReference>
<evidence type="ECO:0000256" key="2">
    <source>
        <dbReference type="ARBA" id="ARBA00004370"/>
    </source>
</evidence>
<comment type="catalytic activity">
    <reaction evidence="1">
        <text>ATP + protein L-histidine = ADP + protein N-phospho-L-histidine.</text>
        <dbReference type="EC" id="2.7.13.3"/>
    </reaction>
</comment>
<accession>A0A418X1X0</accession>
<dbReference type="Pfam" id="PF02518">
    <property type="entry name" value="HATPase_c"/>
    <property type="match status" value="1"/>
</dbReference>
<evidence type="ECO:0000256" key="1">
    <source>
        <dbReference type="ARBA" id="ARBA00000085"/>
    </source>
</evidence>
<organism evidence="12 13">
    <name type="scientific">Noviherbaspirillum cavernae</name>
    <dbReference type="NCBI Taxonomy" id="2320862"/>
    <lineage>
        <taxon>Bacteria</taxon>
        <taxon>Pseudomonadati</taxon>
        <taxon>Pseudomonadota</taxon>
        <taxon>Betaproteobacteria</taxon>
        <taxon>Burkholderiales</taxon>
        <taxon>Oxalobacteraceae</taxon>
        <taxon>Noviherbaspirillum</taxon>
    </lineage>
</organism>
<dbReference type="InterPro" id="IPR000014">
    <property type="entry name" value="PAS"/>
</dbReference>
<dbReference type="Pfam" id="PF00989">
    <property type="entry name" value="PAS"/>
    <property type="match status" value="2"/>
</dbReference>
<feature type="transmembrane region" description="Helical" evidence="8">
    <location>
        <begin position="147"/>
        <end position="169"/>
    </location>
</feature>
<evidence type="ECO:0000256" key="5">
    <source>
        <dbReference type="ARBA" id="ARBA00022679"/>
    </source>
</evidence>
<dbReference type="InterPro" id="IPR036890">
    <property type="entry name" value="HATPase_C_sf"/>
</dbReference>
<comment type="caution">
    <text evidence="12">The sequence shown here is derived from an EMBL/GenBank/DDBJ whole genome shotgun (WGS) entry which is preliminary data.</text>
</comment>
<dbReference type="Pfam" id="PF13426">
    <property type="entry name" value="PAS_9"/>
    <property type="match status" value="1"/>
</dbReference>
<evidence type="ECO:0000259" key="10">
    <source>
        <dbReference type="PROSITE" id="PS50112"/>
    </source>
</evidence>
<dbReference type="SMART" id="SM00387">
    <property type="entry name" value="HATPase_c"/>
    <property type="match status" value="1"/>
</dbReference>
<dbReference type="PRINTS" id="PR00344">
    <property type="entry name" value="BCTRLSENSOR"/>
</dbReference>
<dbReference type="SUPFAM" id="SSF55781">
    <property type="entry name" value="GAF domain-like"/>
    <property type="match status" value="1"/>
</dbReference>
<gene>
    <name evidence="12" type="ORF">D3870_10740</name>
</gene>
<dbReference type="EMBL" id="QYUN01000002">
    <property type="protein sequence ID" value="RJG06425.1"/>
    <property type="molecule type" value="Genomic_DNA"/>
</dbReference>
<dbReference type="GO" id="GO:0016020">
    <property type="term" value="C:membrane"/>
    <property type="evidence" value="ECO:0007669"/>
    <property type="project" value="UniProtKB-SubCell"/>
</dbReference>
<dbReference type="Gene3D" id="3.30.565.10">
    <property type="entry name" value="Histidine kinase-like ATPase, C-terminal domain"/>
    <property type="match status" value="1"/>
</dbReference>
<feature type="coiled-coil region" evidence="7">
    <location>
        <begin position="222"/>
        <end position="259"/>
    </location>
</feature>
<evidence type="ECO:0000259" key="9">
    <source>
        <dbReference type="PROSITE" id="PS50109"/>
    </source>
</evidence>
<dbReference type="GO" id="GO:0006355">
    <property type="term" value="P:regulation of DNA-templated transcription"/>
    <property type="evidence" value="ECO:0007669"/>
    <property type="project" value="InterPro"/>
</dbReference>
<dbReference type="InterPro" id="IPR001610">
    <property type="entry name" value="PAC"/>
</dbReference>
<feature type="coiled-coil region" evidence="7">
    <location>
        <begin position="781"/>
        <end position="826"/>
    </location>
</feature>
<dbReference type="Gene3D" id="6.10.340.10">
    <property type="match status" value="1"/>
</dbReference>
<dbReference type="SUPFAM" id="SSF158472">
    <property type="entry name" value="HAMP domain-like"/>
    <property type="match status" value="1"/>
</dbReference>
<feature type="domain" description="Histidine kinase" evidence="9">
    <location>
        <begin position="842"/>
        <end position="1075"/>
    </location>
</feature>
<evidence type="ECO:0000256" key="6">
    <source>
        <dbReference type="ARBA" id="ARBA00022777"/>
    </source>
</evidence>
<dbReference type="SMART" id="SM00086">
    <property type="entry name" value="PAC"/>
    <property type="match status" value="3"/>
</dbReference>
<evidence type="ECO:0000259" key="11">
    <source>
        <dbReference type="PROSITE" id="PS50885"/>
    </source>
</evidence>
<dbReference type="InterPro" id="IPR004358">
    <property type="entry name" value="Sig_transdc_His_kin-like_C"/>
</dbReference>
<dbReference type="SMART" id="SM00304">
    <property type="entry name" value="HAMP"/>
    <property type="match status" value="1"/>
</dbReference>
<dbReference type="PROSITE" id="PS50109">
    <property type="entry name" value="HIS_KIN"/>
    <property type="match status" value="1"/>
</dbReference>
<dbReference type="SUPFAM" id="SSF55874">
    <property type="entry name" value="ATPase domain of HSP90 chaperone/DNA topoisomerase II/histidine kinase"/>
    <property type="match status" value="1"/>
</dbReference>
<comment type="subcellular location">
    <subcellularLocation>
        <location evidence="2">Membrane</location>
    </subcellularLocation>
</comment>
<dbReference type="Gene3D" id="3.30.450.40">
    <property type="match status" value="1"/>
</dbReference>
<evidence type="ECO:0000256" key="4">
    <source>
        <dbReference type="ARBA" id="ARBA00022553"/>
    </source>
</evidence>
<dbReference type="CDD" id="cd06225">
    <property type="entry name" value="HAMP"/>
    <property type="match status" value="1"/>
</dbReference>
<keyword evidence="5" id="KW-0808">Transferase</keyword>
<dbReference type="Gene3D" id="1.10.287.130">
    <property type="match status" value="1"/>
</dbReference>
<keyword evidence="6" id="KW-0418">Kinase</keyword>
<dbReference type="EC" id="2.7.13.3" evidence="3"/>
<evidence type="ECO:0000256" key="3">
    <source>
        <dbReference type="ARBA" id="ARBA00012438"/>
    </source>
</evidence>
<dbReference type="PROSITE" id="PS50885">
    <property type="entry name" value="HAMP"/>
    <property type="match status" value="1"/>
</dbReference>
<dbReference type="NCBIfam" id="TIGR00229">
    <property type="entry name" value="sensory_box"/>
    <property type="match status" value="3"/>
</dbReference>
<evidence type="ECO:0000256" key="8">
    <source>
        <dbReference type="SAM" id="Phobius"/>
    </source>
</evidence>
<reference evidence="12 13" key="1">
    <citation type="submission" date="2018-09" db="EMBL/GenBank/DDBJ databases">
        <authorList>
            <person name="Zhu H."/>
        </authorList>
    </citation>
    <scope>NUCLEOTIDE SEQUENCE [LARGE SCALE GENOMIC DNA]</scope>
    <source>
        <strain evidence="12 13">K2R10-39</strain>
    </source>
</reference>
<keyword evidence="7" id="KW-0175">Coiled coil</keyword>
<sequence>MSMIGRTLTLRRAIVLVVVLGLFIPSLLISGFSWITRYQDDIQARTHELLQQNADVLSTGMQEPLWNIYPESGIALIEAMMSRNEDIVRIEVRDNALGIFASGQHPERRIGYTAQTSRPVVYSGKTIGSVSIEIGSIRLQRRMIKELTESAIAVFSQAVLSIVLILILLEYRLIRPLQRLGIGAERLANRQLDVPFKWRQLDEIGLLGRRLEDTRVSLRTLFTELDEKNRQLERDIDKRKRIEQELHEREERYRALVEKSPIAIIEWDESHHVIEWNDAAEKIFGHLREQALGRHAGFLFRQTDHDAVNAHFVNLAVNGGDSHAITQNLRADDSVITCQWMHTRIDDEGGRAGRLLSIAEDITEQRRTEEARILSEAKFAGAFACNPDAVVIISLGNDMILDINEAAEKATGYRREEVIGKTTRDLDIWVDEQEKSALFAHIFRSRTVHDFTWSMRTKYGNVRQCVTNGTVFTVGSEDYLLTVVRDVTDQRRLEQQKAEADRALLRLAQGTHDIAGESFFELLIADLASALHVDYALIGVRMPGTHNKIRSIAAYGNGHAMENFEYFSTGTPCELALEGEICVMPTGIQAQFPHDRALGENGWDSYAGAPLRDAAGNTIGVLAVLDSRPLGNPDLVRSLLQVFSERASAEIGRKRAEEELRNSEQRFSTIFRSSPVAMFVTRVHHNHVIKDVNSAFENLFLRSRDTVIGKNTVQLELYCDATDRTELLDELMTKGSSNASGRELWMLQGDGGRILVQFSGHTFTLAGEKYGIFAGSDVTDKRRIENEIRELNATLEQRVIERTEELQKANTDLATTLETLRMAQEELTRSEKLAALGSLVAGVAHELNTPIGNSLMVASTFADQAQQLAGSYASGNGLKRSTLEKFLADAGTASDIMVRNLHRAADLVTGFKQVAVDQTSSQRRRFSLAEVVSEIMLTLSPTLKKTSFTVQQHIPADMQMDSYPGPLGQVITNLVNNALVHAFDGRNTGTVTIAAQIADDGWMELIVKDDGAGIPQANLNRIFDPFFTTRLGAGGSGLGLNITHSIVTNILGGRIRVQSEVGRGTTFIVTAPMLAPQRKNEDDPLRNRLSLV</sequence>
<dbReference type="InterPro" id="IPR003660">
    <property type="entry name" value="HAMP_dom"/>
</dbReference>
<dbReference type="CDD" id="cd00075">
    <property type="entry name" value="HATPase"/>
    <property type="match status" value="1"/>
</dbReference>